<dbReference type="SUPFAM" id="SSF46785">
    <property type="entry name" value="Winged helix' DNA-binding domain"/>
    <property type="match status" value="1"/>
</dbReference>
<evidence type="ECO:0000313" key="6">
    <source>
        <dbReference type="EMBL" id="GGN09624.1"/>
    </source>
</evidence>
<dbReference type="Pfam" id="PF03466">
    <property type="entry name" value="LysR_substrate"/>
    <property type="match status" value="1"/>
</dbReference>
<proteinExistence type="inferred from homology"/>
<dbReference type="InterPro" id="IPR005119">
    <property type="entry name" value="LysR_subst-bd"/>
</dbReference>
<keyword evidence="2" id="KW-0805">Transcription regulation</keyword>
<name>A0ABQ2IH06_9PSEU</name>
<accession>A0ABQ2IH06</accession>
<protein>
    <submittedName>
        <fullName evidence="6">LysR family transcriptional regulator</fullName>
    </submittedName>
</protein>
<comment type="caution">
    <text evidence="6">The sequence shown here is derived from an EMBL/GenBank/DDBJ whole genome shotgun (WGS) entry which is preliminary data.</text>
</comment>
<dbReference type="EMBL" id="BMNC01000009">
    <property type="protein sequence ID" value="GGN09624.1"/>
    <property type="molecule type" value="Genomic_DNA"/>
</dbReference>
<dbReference type="InterPro" id="IPR000847">
    <property type="entry name" value="LysR_HTH_N"/>
</dbReference>
<evidence type="ECO:0000259" key="5">
    <source>
        <dbReference type="PROSITE" id="PS50931"/>
    </source>
</evidence>
<dbReference type="PANTHER" id="PTHR30346">
    <property type="entry name" value="TRANSCRIPTIONAL DUAL REGULATOR HCAR-RELATED"/>
    <property type="match status" value="1"/>
</dbReference>
<evidence type="ECO:0000256" key="3">
    <source>
        <dbReference type="ARBA" id="ARBA00023125"/>
    </source>
</evidence>
<keyword evidence="7" id="KW-1185">Reference proteome</keyword>
<dbReference type="SUPFAM" id="SSF53850">
    <property type="entry name" value="Periplasmic binding protein-like II"/>
    <property type="match status" value="1"/>
</dbReference>
<dbReference type="PANTHER" id="PTHR30346:SF0">
    <property type="entry name" value="HCA OPERON TRANSCRIPTIONAL ACTIVATOR HCAR"/>
    <property type="match status" value="1"/>
</dbReference>
<dbReference type="InterPro" id="IPR036390">
    <property type="entry name" value="WH_DNA-bd_sf"/>
</dbReference>
<gene>
    <name evidence="6" type="primary">hcaR</name>
    <name evidence="6" type="ORF">GCM10011609_56720</name>
</gene>
<dbReference type="InterPro" id="IPR036388">
    <property type="entry name" value="WH-like_DNA-bd_sf"/>
</dbReference>
<organism evidence="6 7">
    <name type="scientific">Lentzea pudingi</name>
    <dbReference type="NCBI Taxonomy" id="1789439"/>
    <lineage>
        <taxon>Bacteria</taxon>
        <taxon>Bacillati</taxon>
        <taxon>Actinomycetota</taxon>
        <taxon>Actinomycetes</taxon>
        <taxon>Pseudonocardiales</taxon>
        <taxon>Pseudonocardiaceae</taxon>
        <taxon>Lentzea</taxon>
    </lineage>
</organism>
<comment type="similarity">
    <text evidence="1">Belongs to the LysR transcriptional regulatory family.</text>
</comment>
<sequence>MPPTPPAGGQGVQDRLRTSDTARVSCLIMELRTLRYFVAVAEELHFGRAARRLHLSQPPLSRAIKHLEHDLGAVLLHRSPAGVALTDAGRVLLAEARVLLEHADRIRAKLARTTITVGLLGDHAAGLAEAFRRRHPHVEIRVRETDLTDPTCGLRTGQVDVALTRGPFDESGLKTLVLREDPVGAVLRRDDPLASMQRITTEDLAGRDWFQFPDGTDEIWRNYWNGGKPRTGPVVRAVQECVQSVLWNGSVGLAPLGHDLGELVVVPLADLPPSPVVVAWAEDGPLTRDFVETAAQVLSRRLTVTA</sequence>
<evidence type="ECO:0000256" key="2">
    <source>
        <dbReference type="ARBA" id="ARBA00023015"/>
    </source>
</evidence>
<evidence type="ECO:0000313" key="7">
    <source>
        <dbReference type="Proteomes" id="UP000597656"/>
    </source>
</evidence>
<feature type="domain" description="HTH lysR-type" evidence="5">
    <location>
        <begin position="29"/>
        <end position="86"/>
    </location>
</feature>
<evidence type="ECO:0000256" key="1">
    <source>
        <dbReference type="ARBA" id="ARBA00009437"/>
    </source>
</evidence>
<dbReference type="Gene3D" id="3.40.190.10">
    <property type="entry name" value="Periplasmic binding protein-like II"/>
    <property type="match status" value="2"/>
</dbReference>
<dbReference type="Gene3D" id="1.10.10.10">
    <property type="entry name" value="Winged helix-like DNA-binding domain superfamily/Winged helix DNA-binding domain"/>
    <property type="match status" value="1"/>
</dbReference>
<dbReference type="PRINTS" id="PR00039">
    <property type="entry name" value="HTHLYSR"/>
</dbReference>
<keyword evidence="4" id="KW-0804">Transcription</keyword>
<keyword evidence="3" id="KW-0238">DNA-binding</keyword>
<dbReference type="Proteomes" id="UP000597656">
    <property type="component" value="Unassembled WGS sequence"/>
</dbReference>
<dbReference type="Pfam" id="PF00126">
    <property type="entry name" value="HTH_1"/>
    <property type="match status" value="1"/>
</dbReference>
<reference evidence="7" key="1">
    <citation type="journal article" date="2019" name="Int. J. Syst. Evol. Microbiol.">
        <title>The Global Catalogue of Microorganisms (GCM) 10K type strain sequencing project: providing services to taxonomists for standard genome sequencing and annotation.</title>
        <authorList>
            <consortium name="The Broad Institute Genomics Platform"/>
            <consortium name="The Broad Institute Genome Sequencing Center for Infectious Disease"/>
            <person name="Wu L."/>
            <person name="Ma J."/>
        </authorList>
    </citation>
    <scope>NUCLEOTIDE SEQUENCE [LARGE SCALE GENOMIC DNA]</scope>
    <source>
        <strain evidence="7">CGMCC 4.7319</strain>
    </source>
</reference>
<dbReference type="CDD" id="cd05466">
    <property type="entry name" value="PBP2_LTTR_substrate"/>
    <property type="match status" value="1"/>
</dbReference>
<dbReference type="PROSITE" id="PS50931">
    <property type="entry name" value="HTH_LYSR"/>
    <property type="match status" value="1"/>
</dbReference>
<evidence type="ECO:0000256" key="4">
    <source>
        <dbReference type="ARBA" id="ARBA00023163"/>
    </source>
</evidence>